<dbReference type="EMBL" id="EQ975941">
    <property type="protein sequence ID" value="EEF27029.1"/>
    <property type="molecule type" value="Genomic_DNA"/>
</dbReference>
<feature type="non-terminal residue" evidence="1">
    <location>
        <position position="1"/>
    </location>
</feature>
<dbReference type="Gene3D" id="3.40.50.2000">
    <property type="entry name" value="Glycogen Phosphorylase B"/>
    <property type="match status" value="1"/>
</dbReference>
<dbReference type="SUPFAM" id="SSF53756">
    <property type="entry name" value="UDP-Glycosyltransferase/glycogen phosphorylase"/>
    <property type="match status" value="1"/>
</dbReference>
<dbReference type="STRING" id="3988.B9TAT8"/>
<evidence type="ECO:0000313" key="1">
    <source>
        <dbReference type="EMBL" id="EEF27029.1"/>
    </source>
</evidence>
<dbReference type="Proteomes" id="UP000008311">
    <property type="component" value="Unassembled WGS sequence"/>
</dbReference>
<dbReference type="AlphaFoldDB" id="B9TAT8"/>
<accession>B9TAT8</accession>
<organism evidence="1 2">
    <name type="scientific">Ricinus communis</name>
    <name type="common">Castor bean</name>
    <dbReference type="NCBI Taxonomy" id="3988"/>
    <lineage>
        <taxon>Eukaryota</taxon>
        <taxon>Viridiplantae</taxon>
        <taxon>Streptophyta</taxon>
        <taxon>Embryophyta</taxon>
        <taxon>Tracheophyta</taxon>
        <taxon>Spermatophyta</taxon>
        <taxon>Magnoliopsida</taxon>
        <taxon>eudicotyledons</taxon>
        <taxon>Gunneridae</taxon>
        <taxon>Pentapetalae</taxon>
        <taxon>rosids</taxon>
        <taxon>fabids</taxon>
        <taxon>Malpighiales</taxon>
        <taxon>Euphorbiaceae</taxon>
        <taxon>Acalyphoideae</taxon>
        <taxon>Acalypheae</taxon>
        <taxon>Ricinus</taxon>
    </lineage>
</organism>
<dbReference type="eggNOG" id="ENOG502T0E1">
    <property type="taxonomic scope" value="Eukaryota"/>
</dbReference>
<proteinExistence type="predicted"/>
<reference evidence="2" key="1">
    <citation type="journal article" date="2010" name="Nat. Biotechnol.">
        <title>Draft genome sequence of the oilseed species Ricinus communis.</title>
        <authorList>
            <person name="Chan A.P."/>
            <person name="Crabtree J."/>
            <person name="Zhao Q."/>
            <person name="Lorenzi H."/>
            <person name="Orvis J."/>
            <person name="Puiu D."/>
            <person name="Melake-Berhan A."/>
            <person name="Jones K.M."/>
            <person name="Redman J."/>
            <person name="Chen G."/>
            <person name="Cahoon E.B."/>
            <person name="Gedil M."/>
            <person name="Stanke M."/>
            <person name="Haas B.J."/>
            <person name="Wortman J.R."/>
            <person name="Fraser-Liggett C.M."/>
            <person name="Ravel J."/>
            <person name="Rabinowicz P.D."/>
        </authorList>
    </citation>
    <scope>NUCLEOTIDE SEQUENCE [LARGE SCALE GENOMIC DNA]</scope>
    <source>
        <strain evidence="2">cv. Hale</strain>
    </source>
</reference>
<sequence length="247" mass="26997">GFGDAIQACRYAPLVAQRGGTVILEVRQPLVGLMGTLKGVSRVVPKGEPLPPFDYHIPLMSLPLAFDTRLDSIPAATPYLAPDTDTVAHWRAALGPRTRPRVGVVWSGSADNQNDRNRSLPLALLAALFDAPCDFVSLQKEVRPDDQPLLDTLPVLQVADQLHDFADTAALCAVLDLVITVDTSVAHLAGALGLPVWIMLQTPFEWRWLEQGARSPWYPSATLYRQAQRGDWAPLVAQVAADLRQLR</sequence>
<protein>
    <recommendedName>
        <fullName evidence="3">Glycosyltransferase</fullName>
    </recommendedName>
</protein>
<gene>
    <name evidence="1" type="ORF">RCOM_0022120</name>
</gene>
<evidence type="ECO:0008006" key="3">
    <source>
        <dbReference type="Google" id="ProtNLM"/>
    </source>
</evidence>
<evidence type="ECO:0000313" key="2">
    <source>
        <dbReference type="Proteomes" id="UP000008311"/>
    </source>
</evidence>
<keyword evidence="2" id="KW-1185">Reference proteome</keyword>
<dbReference type="InParanoid" id="B9TAT8"/>
<name>B9TAT8_RICCO</name>